<feature type="repeat" description="TPR" evidence="10">
    <location>
        <begin position="172"/>
        <end position="205"/>
    </location>
</feature>
<protein>
    <recommendedName>
        <fullName evidence="3">protein-serine/threonine phosphatase</fullName>
        <ecNumber evidence="3">3.1.3.16</ecNumber>
    </recommendedName>
</protein>
<evidence type="ECO:0000313" key="13">
    <source>
        <dbReference type="Proteomes" id="UP001461498"/>
    </source>
</evidence>
<evidence type="ECO:0000256" key="10">
    <source>
        <dbReference type="PROSITE-ProRule" id="PRU00339"/>
    </source>
</evidence>
<comment type="cofactor">
    <cofactor evidence="1">
        <name>Mn(2+)</name>
        <dbReference type="ChEBI" id="CHEBI:29035"/>
    </cofactor>
</comment>
<dbReference type="SUPFAM" id="SSF56300">
    <property type="entry name" value="Metallo-dependent phosphatases"/>
    <property type="match status" value="1"/>
</dbReference>
<dbReference type="Proteomes" id="UP001461498">
    <property type="component" value="Unassembled WGS sequence"/>
</dbReference>
<evidence type="ECO:0000256" key="7">
    <source>
        <dbReference type="ARBA" id="ARBA00022803"/>
    </source>
</evidence>
<evidence type="ECO:0000256" key="3">
    <source>
        <dbReference type="ARBA" id="ARBA00013081"/>
    </source>
</evidence>
<dbReference type="PROSITE" id="PS50005">
    <property type="entry name" value="TPR"/>
    <property type="match status" value="1"/>
</dbReference>
<evidence type="ECO:0000256" key="4">
    <source>
        <dbReference type="ARBA" id="ARBA00022723"/>
    </source>
</evidence>
<evidence type="ECO:0000256" key="2">
    <source>
        <dbReference type="ARBA" id="ARBA00008786"/>
    </source>
</evidence>
<dbReference type="Gene3D" id="3.60.21.10">
    <property type="match status" value="1"/>
</dbReference>
<proteinExistence type="inferred from homology"/>
<dbReference type="SMART" id="SM00156">
    <property type="entry name" value="PP2Ac"/>
    <property type="match status" value="1"/>
</dbReference>
<dbReference type="SMART" id="SM00028">
    <property type="entry name" value="TPR"/>
    <property type="match status" value="2"/>
</dbReference>
<dbReference type="EC" id="3.1.3.16" evidence="3"/>
<name>A0AAW1D617_9HEMI</name>
<feature type="active site" description="Proton donor/acceptor" evidence="9">
    <location>
        <position position="384"/>
    </location>
</feature>
<dbReference type="InterPro" id="IPR051134">
    <property type="entry name" value="PPP_phosphatase"/>
</dbReference>
<accession>A0AAW1D617</accession>
<dbReference type="InterPro" id="IPR013235">
    <property type="entry name" value="PPP_dom"/>
</dbReference>
<evidence type="ECO:0000256" key="9">
    <source>
        <dbReference type="PIRSR" id="PIRSR033096-1"/>
    </source>
</evidence>
<dbReference type="SUPFAM" id="SSF48452">
    <property type="entry name" value="TPR-like"/>
    <property type="match status" value="1"/>
</dbReference>
<keyword evidence="7 10" id="KW-0802">TPR repeat</keyword>
<dbReference type="PANTHER" id="PTHR45668">
    <property type="entry name" value="SERINE/THREONINE-PROTEIN PHOSPHATASE 5-RELATED"/>
    <property type="match status" value="1"/>
</dbReference>
<sequence>MDSNKIESKTYEVQHVEDKADENYYYFKRPDGTKERKQRAEKKVVTLVQPPLWSKAPIQKAVKPADIKEPVSSSKEPKTFQDPSVNFINKLISLDAEGNITNFLNELKIRSEYWLKKKDFKELCNLYNSVIEKFPNNPDFYCNRSYAYYKMEYYEQAICECNEAIKLNEHYKRAYYRRAAAYIGQGKLNDAVQDFEHLLKFCPNSNRIKCLYLYCKDALNKSLFNSKLNANKSDYNVEDLIDINDIKIEEKHKAPKIRGGDKITQHFVNELMKFYRRHTYDSLHRKTVYKILMNIKKVLKLMPSLIYVDMSADDDKITVCGDIHGQLHDLLHIFETNGFPSAKNRYLFNGNFIGKGYSNVETALLLFSLKIVYPARLFLARGHHETLSMTLISGFKNEVIEKYSPIMYELFGDVFKWLPLAHVLNRRVLVLHGGLFSENYITLNNIKKTIRNIEPEEEEKGIVSDILWSDPMVKNGKDISLRGPNGIRFGPDVTEDFLERNDLDYIIRSHEYREDGYQEDHKGKCITVFSTPNYCNYFQNKSAIIQLTGPNLIRSQKIYKETPHPSGKKAFHYADTIYALEM</sequence>
<keyword evidence="5" id="KW-0677">Repeat</keyword>
<dbReference type="GO" id="GO:0046872">
    <property type="term" value="F:metal ion binding"/>
    <property type="evidence" value="ECO:0007669"/>
    <property type="project" value="UniProtKB-KW"/>
</dbReference>
<gene>
    <name evidence="12" type="ORF">O3M35_009549</name>
</gene>
<reference evidence="12 13" key="1">
    <citation type="submission" date="2022-12" db="EMBL/GenBank/DDBJ databases">
        <title>Chromosome-level genome assembly of true bugs.</title>
        <authorList>
            <person name="Ma L."/>
            <person name="Li H."/>
        </authorList>
    </citation>
    <scope>NUCLEOTIDE SEQUENCE [LARGE SCALE GENOMIC DNA]</scope>
    <source>
        <strain evidence="12">Lab_2022b</strain>
    </source>
</reference>
<comment type="caution">
    <text evidence="12">The sequence shown here is derived from an EMBL/GenBank/DDBJ whole genome shotgun (WGS) entry which is preliminary data.</text>
</comment>
<evidence type="ECO:0000256" key="8">
    <source>
        <dbReference type="ARBA" id="ARBA00023211"/>
    </source>
</evidence>
<dbReference type="InterPro" id="IPR004843">
    <property type="entry name" value="Calcineurin-like_PHP"/>
</dbReference>
<evidence type="ECO:0000256" key="6">
    <source>
        <dbReference type="ARBA" id="ARBA00022801"/>
    </source>
</evidence>
<feature type="domain" description="Serine/threonine specific protein phosphatases" evidence="11">
    <location>
        <begin position="283"/>
        <end position="563"/>
    </location>
</feature>
<keyword evidence="8" id="KW-0464">Manganese</keyword>
<dbReference type="Gene3D" id="1.25.40.10">
    <property type="entry name" value="Tetratricopeptide repeat domain"/>
    <property type="match status" value="1"/>
</dbReference>
<dbReference type="Pfam" id="PF08321">
    <property type="entry name" value="PPP5"/>
    <property type="match status" value="1"/>
</dbReference>
<dbReference type="Pfam" id="PF07719">
    <property type="entry name" value="TPR_2"/>
    <property type="match status" value="1"/>
</dbReference>
<dbReference type="InterPro" id="IPR013105">
    <property type="entry name" value="TPR_2"/>
</dbReference>
<dbReference type="PIRSF" id="PIRSF033096">
    <property type="entry name" value="PPPtase_5"/>
    <property type="match status" value="1"/>
</dbReference>
<dbReference type="PRINTS" id="PR00114">
    <property type="entry name" value="STPHPHTASE"/>
</dbReference>
<dbReference type="Pfam" id="PF13181">
    <property type="entry name" value="TPR_8"/>
    <property type="match status" value="1"/>
</dbReference>
<comment type="similarity">
    <text evidence="2">Belongs to the PPP phosphatase family. PP-5 (PP-T) subfamily.</text>
</comment>
<dbReference type="PANTHER" id="PTHR45668:SF5">
    <property type="entry name" value="SERINE_THREONINE-PROTEIN PHOSPHATASE 5"/>
    <property type="match status" value="1"/>
</dbReference>
<keyword evidence="6" id="KW-0378">Hydrolase</keyword>
<keyword evidence="13" id="KW-1185">Reference proteome</keyword>
<organism evidence="12 13">
    <name type="scientific">Rhynocoris fuscipes</name>
    <dbReference type="NCBI Taxonomy" id="488301"/>
    <lineage>
        <taxon>Eukaryota</taxon>
        <taxon>Metazoa</taxon>
        <taxon>Ecdysozoa</taxon>
        <taxon>Arthropoda</taxon>
        <taxon>Hexapoda</taxon>
        <taxon>Insecta</taxon>
        <taxon>Pterygota</taxon>
        <taxon>Neoptera</taxon>
        <taxon>Paraneoptera</taxon>
        <taxon>Hemiptera</taxon>
        <taxon>Heteroptera</taxon>
        <taxon>Panheteroptera</taxon>
        <taxon>Cimicomorpha</taxon>
        <taxon>Reduviidae</taxon>
        <taxon>Harpactorinae</taxon>
        <taxon>Harpactorini</taxon>
        <taxon>Rhynocoris</taxon>
    </lineage>
</organism>
<dbReference type="InterPro" id="IPR006186">
    <property type="entry name" value="Ser/Thr-sp_prot-phosphatase"/>
</dbReference>
<dbReference type="InterPro" id="IPR011990">
    <property type="entry name" value="TPR-like_helical_dom_sf"/>
</dbReference>
<dbReference type="EMBL" id="JAPXFL010000006">
    <property type="protein sequence ID" value="KAK9505508.1"/>
    <property type="molecule type" value="Genomic_DNA"/>
</dbReference>
<evidence type="ECO:0000259" key="11">
    <source>
        <dbReference type="SMART" id="SM00156"/>
    </source>
</evidence>
<dbReference type="InterPro" id="IPR019734">
    <property type="entry name" value="TPR_rpt"/>
</dbReference>
<evidence type="ECO:0000256" key="5">
    <source>
        <dbReference type="ARBA" id="ARBA00022737"/>
    </source>
</evidence>
<dbReference type="GO" id="GO:0004722">
    <property type="term" value="F:protein serine/threonine phosphatase activity"/>
    <property type="evidence" value="ECO:0007669"/>
    <property type="project" value="UniProtKB-EC"/>
</dbReference>
<dbReference type="InterPro" id="IPR029052">
    <property type="entry name" value="Metallo-depent_PP-like"/>
</dbReference>
<keyword evidence="4" id="KW-0479">Metal-binding</keyword>
<evidence type="ECO:0000256" key="1">
    <source>
        <dbReference type="ARBA" id="ARBA00001936"/>
    </source>
</evidence>
<evidence type="ECO:0000313" key="12">
    <source>
        <dbReference type="EMBL" id="KAK9505508.1"/>
    </source>
</evidence>
<dbReference type="Pfam" id="PF00149">
    <property type="entry name" value="Metallophos"/>
    <property type="match status" value="1"/>
</dbReference>
<dbReference type="AlphaFoldDB" id="A0AAW1D617"/>